<accession>A0A9W9M3Z0</accession>
<dbReference type="EMBL" id="JAPQKP010000005">
    <property type="protein sequence ID" value="KAJ5188108.1"/>
    <property type="molecule type" value="Genomic_DNA"/>
</dbReference>
<keyword evidence="3" id="KW-1185">Reference proteome</keyword>
<proteinExistence type="predicted"/>
<feature type="compositionally biased region" description="Polar residues" evidence="1">
    <location>
        <begin position="1"/>
        <end position="13"/>
    </location>
</feature>
<keyword evidence="2" id="KW-0378">Hydrolase</keyword>
<reference evidence="2" key="2">
    <citation type="journal article" date="2023" name="IMA Fungus">
        <title>Comparative genomic study of the Penicillium genus elucidates a diverse pangenome and 15 lateral gene transfer events.</title>
        <authorList>
            <person name="Petersen C."/>
            <person name="Sorensen T."/>
            <person name="Nielsen M.R."/>
            <person name="Sondergaard T.E."/>
            <person name="Sorensen J.L."/>
            <person name="Fitzpatrick D.A."/>
            <person name="Frisvad J.C."/>
            <person name="Nielsen K.L."/>
        </authorList>
    </citation>
    <scope>NUCLEOTIDE SEQUENCE</scope>
    <source>
        <strain evidence="2">IBT 16849</strain>
    </source>
</reference>
<feature type="region of interest" description="Disordered" evidence="1">
    <location>
        <begin position="1"/>
        <end position="20"/>
    </location>
</feature>
<comment type="caution">
    <text evidence="2">The sequence shown here is derived from an EMBL/GenBank/DDBJ whole genome shotgun (WGS) entry which is preliminary data.</text>
</comment>
<organism evidence="2 3">
    <name type="scientific">Penicillium cf. griseofulvum</name>
    <dbReference type="NCBI Taxonomy" id="2972120"/>
    <lineage>
        <taxon>Eukaryota</taxon>
        <taxon>Fungi</taxon>
        <taxon>Dikarya</taxon>
        <taxon>Ascomycota</taxon>
        <taxon>Pezizomycotina</taxon>
        <taxon>Eurotiomycetes</taxon>
        <taxon>Eurotiomycetidae</taxon>
        <taxon>Eurotiales</taxon>
        <taxon>Aspergillaceae</taxon>
        <taxon>Penicillium</taxon>
    </lineage>
</organism>
<protein>
    <submittedName>
        <fullName evidence="2">Glycoside hydrolase family 2 immunoglobulin-like beta-sandwich</fullName>
    </submittedName>
</protein>
<gene>
    <name evidence="2" type="ORF">N7472_007122</name>
</gene>
<dbReference type="GO" id="GO:0016787">
    <property type="term" value="F:hydrolase activity"/>
    <property type="evidence" value="ECO:0007669"/>
    <property type="project" value="UniProtKB-KW"/>
</dbReference>
<sequence length="52" mass="5969">MSSPFTLPRQQHPGSMMMDFRNKASDHEGRLMTYVAENFIVPSDLTPFTHIT</sequence>
<evidence type="ECO:0000313" key="3">
    <source>
        <dbReference type="Proteomes" id="UP001150879"/>
    </source>
</evidence>
<dbReference type="AlphaFoldDB" id="A0A9W9M3Z0"/>
<name>A0A9W9M3Z0_9EURO</name>
<evidence type="ECO:0000313" key="2">
    <source>
        <dbReference type="EMBL" id="KAJ5188108.1"/>
    </source>
</evidence>
<dbReference type="Proteomes" id="UP001150879">
    <property type="component" value="Unassembled WGS sequence"/>
</dbReference>
<reference evidence="2" key="1">
    <citation type="submission" date="2022-11" db="EMBL/GenBank/DDBJ databases">
        <authorList>
            <person name="Petersen C."/>
        </authorList>
    </citation>
    <scope>NUCLEOTIDE SEQUENCE</scope>
    <source>
        <strain evidence="2">IBT 16849</strain>
    </source>
</reference>
<evidence type="ECO:0000256" key="1">
    <source>
        <dbReference type="SAM" id="MobiDB-lite"/>
    </source>
</evidence>